<dbReference type="OrthoDB" id="2156448at2"/>
<evidence type="ECO:0008006" key="3">
    <source>
        <dbReference type="Google" id="ProtNLM"/>
    </source>
</evidence>
<dbReference type="eggNOG" id="ENOG50337JK">
    <property type="taxonomic scope" value="Bacteria"/>
</dbReference>
<dbReference type="STRING" id="1140003.OMY_02066"/>
<proteinExistence type="predicted"/>
<comment type="caution">
    <text evidence="1">The sequence shown here is derived from an EMBL/GenBank/DDBJ whole genome shotgun (WGS) entry which is preliminary data.</text>
</comment>
<dbReference type="RefSeq" id="WP_016186496.1">
    <property type="nucleotide sequence ID" value="NZ_ASWO01000006.1"/>
</dbReference>
<dbReference type="EMBL" id="ASWO01000006">
    <property type="protein sequence ID" value="EOT83378.1"/>
    <property type="molecule type" value="Genomic_DNA"/>
</dbReference>
<evidence type="ECO:0000313" key="2">
    <source>
        <dbReference type="Proteomes" id="UP000015961"/>
    </source>
</evidence>
<sequence>MSEKIIAGTIMLTMLDGTKKFLVNKCQNEQHLVSAIAQPERTGLASILERLKEEVNLDVTHLELLELTNGVIKGQSVPLFVFEAVEKNVPLDLPHEYVWEDFKHFQQIVQKFNIEGMPSF</sequence>
<dbReference type="AlphaFoldDB" id="S0KLA7"/>
<organism evidence="1 2">
    <name type="scientific">Enterococcus sulfureus ATCC 49903</name>
    <dbReference type="NCBI Taxonomy" id="1140003"/>
    <lineage>
        <taxon>Bacteria</taxon>
        <taxon>Bacillati</taxon>
        <taxon>Bacillota</taxon>
        <taxon>Bacilli</taxon>
        <taxon>Lactobacillales</taxon>
        <taxon>Enterococcaceae</taxon>
        <taxon>Enterococcus</taxon>
    </lineage>
</organism>
<name>S0KLA7_9ENTE</name>
<protein>
    <recommendedName>
        <fullName evidence="3">Nudix hydrolase domain-containing protein</fullName>
    </recommendedName>
</protein>
<accession>S0KLA7</accession>
<evidence type="ECO:0000313" key="1">
    <source>
        <dbReference type="EMBL" id="EOT83378.1"/>
    </source>
</evidence>
<dbReference type="Proteomes" id="UP000015961">
    <property type="component" value="Unassembled WGS sequence"/>
</dbReference>
<keyword evidence="2" id="KW-1185">Reference proteome</keyword>
<gene>
    <name evidence="1" type="ORF">I573_01928</name>
</gene>
<dbReference type="PATRIC" id="fig|1140003.3.peg.1991"/>
<reference evidence="1 2" key="1">
    <citation type="submission" date="2013-03" db="EMBL/GenBank/DDBJ databases">
        <title>The Genome Sequence of Enterococcus sulfureus ATCC_49903 (PacBio/Illumina hybrid assembly).</title>
        <authorList>
            <consortium name="The Broad Institute Genomics Platform"/>
            <consortium name="The Broad Institute Genome Sequencing Center for Infectious Disease"/>
            <person name="Earl A."/>
            <person name="Russ C."/>
            <person name="Gilmore M."/>
            <person name="Surin D."/>
            <person name="Walker B."/>
            <person name="Young S."/>
            <person name="Zeng Q."/>
            <person name="Gargeya S."/>
            <person name="Fitzgerald M."/>
            <person name="Haas B."/>
            <person name="Abouelleil A."/>
            <person name="Allen A.W."/>
            <person name="Alvarado L."/>
            <person name="Arachchi H.M."/>
            <person name="Berlin A.M."/>
            <person name="Chapman S.B."/>
            <person name="Gainer-Dewar J."/>
            <person name="Goldberg J."/>
            <person name="Griggs A."/>
            <person name="Gujja S."/>
            <person name="Hansen M."/>
            <person name="Howarth C."/>
            <person name="Imamovic A."/>
            <person name="Ireland A."/>
            <person name="Larimer J."/>
            <person name="McCowan C."/>
            <person name="Murphy C."/>
            <person name="Pearson M."/>
            <person name="Poon T.W."/>
            <person name="Priest M."/>
            <person name="Roberts A."/>
            <person name="Saif S."/>
            <person name="Shea T."/>
            <person name="Sisk P."/>
            <person name="Sykes S."/>
            <person name="Wortman J."/>
            <person name="Nusbaum C."/>
            <person name="Birren B."/>
        </authorList>
    </citation>
    <scope>NUCLEOTIDE SEQUENCE [LARGE SCALE GENOMIC DNA]</scope>
    <source>
        <strain evidence="1 2">ATCC 49903</strain>
    </source>
</reference>